<feature type="transmembrane region" description="Helical" evidence="1">
    <location>
        <begin position="102"/>
        <end position="127"/>
    </location>
</feature>
<evidence type="ECO:0008006" key="3">
    <source>
        <dbReference type="Google" id="ProtNLM"/>
    </source>
</evidence>
<comment type="caution">
    <text evidence="2">The sequence shown here is derived from an EMBL/GenBank/DDBJ whole genome shotgun (WGS) entry which is preliminary data.</text>
</comment>
<sequence length="150" mass="17247">MKLPRFISIAGLVCAMFTICIPHLSFLGIWLGFSTVLRLAYIVIAFIDTHLINVLLCEENNFDTKHGIKGNALAFKNLSFRVLVRRANTTSNKNKLTSIRKLWHLINIWFYGIMSVAATIAALRLIVLDFKTYHVFADLWLINSIFFHQF</sequence>
<protein>
    <recommendedName>
        <fullName evidence="3">Transmembrane protein</fullName>
    </recommendedName>
</protein>
<accession>A0A396HVG4</accession>
<dbReference type="EMBL" id="PSQE01000005">
    <property type="protein sequence ID" value="RHN56508.1"/>
    <property type="molecule type" value="Genomic_DNA"/>
</dbReference>
<proteinExistence type="predicted"/>
<feature type="transmembrane region" description="Helical" evidence="1">
    <location>
        <begin position="7"/>
        <end position="33"/>
    </location>
</feature>
<evidence type="ECO:0000313" key="2">
    <source>
        <dbReference type="EMBL" id="RHN56508.1"/>
    </source>
</evidence>
<dbReference type="Proteomes" id="UP000265566">
    <property type="component" value="Chromosome 5"/>
</dbReference>
<reference evidence="2" key="1">
    <citation type="journal article" date="2018" name="Nat. Plants">
        <title>Whole-genome landscape of Medicago truncatula symbiotic genes.</title>
        <authorList>
            <person name="Pecrix Y."/>
            <person name="Gamas P."/>
            <person name="Carrere S."/>
        </authorList>
    </citation>
    <scope>NUCLEOTIDE SEQUENCE</scope>
    <source>
        <tissue evidence="2">Leaves</tissue>
    </source>
</reference>
<keyword evidence="1" id="KW-0812">Transmembrane</keyword>
<name>A0A396HVG4_MEDTR</name>
<evidence type="ECO:0000256" key="1">
    <source>
        <dbReference type="SAM" id="Phobius"/>
    </source>
</evidence>
<dbReference type="Gramene" id="rna31916">
    <property type="protein sequence ID" value="RHN56508.1"/>
    <property type="gene ID" value="gene31916"/>
</dbReference>
<dbReference type="AlphaFoldDB" id="A0A396HVG4"/>
<keyword evidence="1" id="KW-1133">Transmembrane helix</keyword>
<gene>
    <name evidence="2" type="ORF">MtrunA17_Chr5g0430221</name>
</gene>
<keyword evidence="1" id="KW-0472">Membrane</keyword>
<organism evidence="2">
    <name type="scientific">Medicago truncatula</name>
    <name type="common">Barrel medic</name>
    <name type="synonym">Medicago tribuloides</name>
    <dbReference type="NCBI Taxonomy" id="3880"/>
    <lineage>
        <taxon>Eukaryota</taxon>
        <taxon>Viridiplantae</taxon>
        <taxon>Streptophyta</taxon>
        <taxon>Embryophyta</taxon>
        <taxon>Tracheophyta</taxon>
        <taxon>Spermatophyta</taxon>
        <taxon>Magnoliopsida</taxon>
        <taxon>eudicotyledons</taxon>
        <taxon>Gunneridae</taxon>
        <taxon>Pentapetalae</taxon>
        <taxon>rosids</taxon>
        <taxon>fabids</taxon>
        <taxon>Fabales</taxon>
        <taxon>Fabaceae</taxon>
        <taxon>Papilionoideae</taxon>
        <taxon>50 kb inversion clade</taxon>
        <taxon>NPAAA clade</taxon>
        <taxon>Hologalegina</taxon>
        <taxon>IRL clade</taxon>
        <taxon>Trifolieae</taxon>
        <taxon>Medicago</taxon>
    </lineage>
</organism>
<feature type="transmembrane region" description="Helical" evidence="1">
    <location>
        <begin position="39"/>
        <end position="56"/>
    </location>
</feature>